<protein>
    <submittedName>
        <fullName evidence="5">Uncharacterized protein LOC100373807</fullName>
    </submittedName>
</protein>
<dbReference type="InterPro" id="IPR003347">
    <property type="entry name" value="JmjC_dom"/>
</dbReference>
<gene>
    <name evidence="5" type="primary">LOC100373807</name>
</gene>
<sequence>MRVPHSVALLSMVYLYQYCGASTELEGHSCNEDPQVKYSSDTNTRKSGDGTQHDTLFDNIGAVETLQYMISPEDFFSRYVIKRKPVAIRDVVRYWPAFSDWTDKYLSHAYHGVDVFVKRPHDKDEEGITMTIENFMESYEKHHLEFSHEIVSKLHDSVILPTCLRCDNMYVQKMGSFLKIGSGGTSTSVHIEDDDVFLCAVKGNQTVTLVSPLYSKDVYGDDGDQLGVSPISFTNMDLEKFPRVRHAHRLSIELNEGDTLFIPHLWWRHYLLHEGHHKMVSFKWKLNRNVIAGVANYQDQAHADDLSRKLSFSDALIRYEEFFHKIVDMTERPQCTGMEQRMSEYEFESASDETHNDLDMKEEERCYFDVKNFRSPCYLTKCMEENDNELACLKEILIYCYEWEDRGCLYTKLLVNKLGTKITFDTCSFRCGSVQFSLVVIGYKLRLRLLDSITSRSYCTKEPANDSINSSMCSYK</sequence>
<keyword evidence="4" id="KW-1185">Reference proteome</keyword>
<dbReference type="PANTHER" id="PTHR12461">
    <property type="entry name" value="HYPOXIA-INDUCIBLE FACTOR 1 ALPHA INHIBITOR-RELATED"/>
    <property type="match status" value="1"/>
</dbReference>
<name>A0ABM0GNN7_SACKO</name>
<dbReference type="InterPro" id="IPR041667">
    <property type="entry name" value="Cupin_8"/>
</dbReference>
<dbReference type="Pfam" id="PF13621">
    <property type="entry name" value="Cupin_8"/>
    <property type="match status" value="1"/>
</dbReference>
<evidence type="ECO:0000313" key="4">
    <source>
        <dbReference type="Proteomes" id="UP000694865"/>
    </source>
</evidence>
<dbReference type="PANTHER" id="PTHR12461:SF91">
    <property type="entry name" value="JMJC DOMAIN-CONTAINING PROTEIN"/>
    <property type="match status" value="1"/>
</dbReference>
<feature type="compositionally biased region" description="Basic and acidic residues" evidence="1">
    <location>
        <begin position="43"/>
        <end position="52"/>
    </location>
</feature>
<dbReference type="RefSeq" id="XP_002733960.2">
    <property type="nucleotide sequence ID" value="XM_002733914.2"/>
</dbReference>
<dbReference type="GeneID" id="100373807"/>
<feature type="domain" description="JmjC" evidence="3">
    <location>
        <begin position="133"/>
        <end position="311"/>
    </location>
</feature>
<dbReference type="Proteomes" id="UP000694865">
    <property type="component" value="Unplaced"/>
</dbReference>
<organism evidence="4 5">
    <name type="scientific">Saccoglossus kowalevskii</name>
    <name type="common">Acorn worm</name>
    <dbReference type="NCBI Taxonomy" id="10224"/>
    <lineage>
        <taxon>Eukaryota</taxon>
        <taxon>Metazoa</taxon>
        <taxon>Hemichordata</taxon>
        <taxon>Enteropneusta</taxon>
        <taxon>Harrimaniidae</taxon>
        <taxon>Saccoglossus</taxon>
    </lineage>
</organism>
<keyword evidence="2" id="KW-0732">Signal</keyword>
<feature type="signal peptide" evidence="2">
    <location>
        <begin position="1"/>
        <end position="21"/>
    </location>
</feature>
<dbReference type="PROSITE" id="PS51184">
    <property type="entry name" value="JMJC"/>
    <property type="match status" value="1"/>
</dbReference>
<proteinExistence type="predicted"/>
<evidence type="ECO:0000256" key="1">
    <source>
        <dbReference type="SAM" id="MobiDB-lite"/>
    </source>
</evidence>
<evidence type="ECO:0000313" key="5">
    <source>
        <dbReference type="RefSeq" id="XP_002733960.2"/>
    </source>
</evidence>
<feature type="chain" id="PRO_5045664955" evidence="2">
    <location>
        <begin position="22"/>
        <end position="476"/>
    </location>
</feature>
<dbReference type="SUPFAM" id="SSF51197">
    <property type="entry name" value="Clavaminate synthase-like"/>
    <property type="match status" value="1"/>
</dbReference>
<feature type="region of interest" description="Disordered" evidence="1">
    <location>
        <begin position="30"/>
        <end position="52"/>
    </location>
</feature>
<evidence type="ECO:0000256" key="2">
    <source>
        <dbReference type="SAM" id="SignalP"/>
    </source>
</evidence>
<reference evidence="5" key="1">
    <citation type="submission" date="2025-08" db="UniProtKB">
        <authorList>
            <consortium name="RefSeq"/>
        </authorList>
    </citation>
    <scope>IDENTIFICATION</scope>
    <source>
        <tissue evidence="5">Testes</tissue>
    </source>
</reference>
<accession>A0ABM0GNN7</accession>
<dbReference type="Gene3D" id="2.60.120.650">
    <property type="entry name" value="Cupin"/>
    <property type="match status" value="1"/>
</dbReference>
<evidence type="ECO:0000259" key="3">
    <source>
        <dbReference type="PROSITE" id="PS51184"/>
    </source>
</evidence>